<dbReference type="Pfam" id="PF12545">
    <property type="entry name" value="DUF3739"/>
    <property type="match status" value="1"/>
</dbReference>
<accession>A0A7C9PKZ6</accession>
<evidence type="ECO:0000259" key="2">
    <source>
        <dbReference type="Pfam" id="PF12545"/>
    </source>
</evidence>
<organism evidence="3 4">
    <name type="scientific">Ideonella livida</name>
    <dbReference type="NCBI Taxonomy" id="2707176"/>
    <lineage>
        <taxon>Bacteria</taxon>
        <taxon>Pseudomonadati</taxon>
        <taxon>Pseudomonadota</taxon>
        <taxon>Betaproteobacteria</taxon>
        <taxon>Burkholderiales</taxon>
        <taxon>Sphaerotilaceae</taxon>
        <taxon>Ideonella</taxon>
    </lineage>
</organism>
<dbReference type="InterPro" id="IPR021026">
    <property type="entry name" value="Filamn_hemagglutn_DUF3739"/>
</dbReference>
<gene>
    <name evidence="3" type="ORF">G3A44_22925</name>
</gene>
<proteinExistence type="predicted"/>
<evidence type="ECO:0000313" key="3">
    <source>
        <dbReference type="EMBL" id="NDY94050.1"/>
    </source>
</evidence>
<dbReference type="EMBL" id="JAAGOH010000065">
    <property type="protein sequence ID" value="NDY94050.1"/>
    <property type="molecule type" value="Genomic_DNA"/>
</dbReference>
<sequence>AAGAGLQRTGATARTGQLDLGDAVALQADGGTLVLDSSGAAHLGQSPRWQAADITLAGGRLALGADGGAGALQLQAETLAALSRAEAITLRAYDRLVLGEATSLGRAGLAELRLDTPNLDVSAATGAAGATVRAQQVTLQNSTGATAAAGRGAGRLTVRTSAGALTLAEGAVAVQGAQQVVLDLSGALALAGSGSLSTGGDLKVLTPGVQATVAGVSQALQAGGDLSLLAGAGSALDPDAAAVGATLALQAGGTLVADTRITLPAGQLSATAQDHLRLGAQARLDLAGRTLSPGGVDVPLDGGTARLVSQQGAVLLEAGSRLDVSAADGGATGAQGGTLQLQASAGRLQLDGTLAGQGGATLQLDSLGTVDLDGLARAQQAAVAAGQGLDFGGALQVRQRGGGGLSLSAGHTLAARDIDLAADHGALDVAGTLDARGVEGGRVSLSASGAVRLADGAQVLAGATQAQGAGGQLFIRSLRSARLDEAGALQDAGITLAAGSRVDLQAGAQSTQTGRLTLQALRLTEAGTGRTEVAIDPLAGTLAGVGRLDVEGLKRYDAAGTLAGPASGLQATVVREASAFIDGDGGTASGAGARGIAQRLSAGQDGLAGRVQVHAGAELRASGDLSLTGPWSLASDAQRVRFAGGDASTVGDLSLTVRSAGHLQVKASVQAGQGASPLASGGSLRFIAGADLESASLLGLGATGAGDLSLGTARSVTTVSTSVGELVLAAAGDVQLTAGDVRAYTTGVSTTDAQALAVRRAGVAQDSAFFLDAGDVRVRAGGSVRGKSVSRIEGNAYAAHPNEWSSSGQFTGSDGLATTWWSAGTAHFQHGLGTFGGGQIQVSAGQDIVNLVAAAPGSGYFGADGVAHRWGGGSVRWQAGRDVVNGVVQAGGAALTVRAGRDIAFQTQAGLGPGDDQHALVLAHADTAVHLGARRDLTVGSLQSTYALDGRWLAGLDTQATLNAVATAGDLVWRTDKETEHGLDGEFFAAPLMLLPGQVRLAAPSGDLSLAGPWGIGSLVQQAQQADTRLDLVAGQDLRLQDGLQVNAARLSGGLAWFHADGGLGSAEAELLPGTLRRSDGARLDASDRDPVRLVAAQGDLVLANGLRSARPLTLQAGRDLRLDSDVALIDVQHQPAGEGGAAELTLLQAGRDLQFGLGGLLVGGPGDVVLLAGRHLDLGQGSGLVSNGNNDNGLLAAQGARLTLVAGLAATDLQAALDQGAHLLGTGLGDHAADLYALLSDPAGPVLLGSATAEAFEALPLWQKVTRVQALLGDSAWQEAVVRYVRALPDHAADTPAQALAAWSGLSDPLREDLLGRALARQLGRQAADRRGEILGALARAEAEVTTTSTGEALVAWMATHEGRTGLSLEQARSAFEALPRARQVLWLQQVLVGEVRSAGRAAVQAGDAGARATAYAQAYQALDLLFPQDTAADAAARPGGDIRLPQSTVRTLQGGDIVLLAPGGGVNAGETGSSLKGANELGLVTVAGGGISALVRDDFLVNQSRVFTLAQGDVLLWSSQGDIDAGRGAKTVVGAPAPVYRLDPNTGRIVVDTSGAFSGSGIAVLNAASTLDLYAPAGAIDAGEAGIRSSGQVVLGAVTVRGADDIKGGSVQGAPVAAPAVPLTAAQPLASSTAAGATSEDEDERRRRRQRRALLLEFLGFGRA</sequence>
<keyword evidence="4" id="KW-1185">Reference proteome</keyword>
<dbReference type="RefSeq" id="WP_163460067.1">
    <property type="nucleotide sequence ID" value="NZ_JAAGOH010000065.1"/>
</dbReference>
<feature type="non-terminal residue" evidence="3">
    <location>
        <position position="1"/>
    </location>
</feature>
<comment type="caution">
    <text evidence="3">The sequence shown here is derived from an EMBL/GenBank/DDBJ whole genome shotgun (WGS) entry which is preliminary data.</text>
</comment>
<dbReference type="Proteomes" id="UP000484255">
    <property type="component" value="Unassembled WGS sequence"/>
</dbReference>
<reference evidence="3 4" key="1">
    <citation type="submission" date="2020-02" db="EMBL/GenBank/DDBJ databases">
        <title>Ideonella bacterium strain TBM-1.</title>
        <authorList>
            <person name="Chen W.-M."/>
        </authorList>
    </citation>
    <scope>NUCLEOTIDE SEQUENCE [LARGE SCALE GENOMIC DNA]</scope>
    <source>
        <strain evidence="3 4">TBM-1</strain>
    </source>
</reference>
<feature type="domain" description="DUF3739" evidence="2">
    <location>
        <begin position="1514"/>
        <end position="1618"/>
    </location>
</feature>
<feature type="region of interest" description="Disordered" evidence="1">
    <location>
        <begin position="1630"/>
        <end position="1650"/>
    </location>
</feature>
<protein>
    <submittedName>
        <fullName evidence="3">Filamentous hemagglutinin family protein</fullName>
    </submittedName>
</protein>
<name>A0A7C9PKZ6_9BURK</name>
<evidence type="ECO:0000256" key="1">
    <source>
        <dbReference type="SAM" id="MobiDB-lite"/>
    </source>
</evidence>
<evidence type="ECO:0000313" key="4">
    <source>
        <dbReference type="Proteomes" id="UP000484255"/>
    </source>
</evidence>